<evidence type="ECO:0000259" key="10">
    <source>
        <dbReference type="Pfam" id="PF10030"/>
    </source>
</evidence>
<dbReference type="InterPro" id="IPR000209">
    <property type="entry name" value="Peptidase_S8/S53_dom"/>
</dbReference>
<accession>A0ABQ2G691</accession>
<feature type="domain" description="Transglycosylase SLT" evidence="8">
    <location>
        <begin position="1343"/>
        <end position="1384"/>
    </location>
</feature>
<evidence type="ECO:0000313" key="11">
    <source>
        <dbReference type="EMBL" id="GGL77700.1"/>
    </source>
</evidence>
<dbReference type="Pfam" id="PF01471">
    <property type="entry name" value="PG_binding_1"/>
    <property type="match status" value="1"/>
</dbReference>
<dbReference type="Gene3D" id="1.10.530.10">
    <property type="match status" value="1"/>
</dbReference>
<feature type="domain" description="Peptidase S8/S53" evidence="7">
    <location>
        <begin position="446"/>
        <end position="558"/>
    </location>
</feature>
<feature type="domain" description="DUF2272" evidence="10">
    <location>
        <begin position="1673"/>
        <end position="1818"/>
    </location>
</feature>
<keyword evidence="2 5" id="KW-0645">Protease</keyword>
<comment type="caution">
    <text evidence="11">The sequence shown here is derived from an EMBL/GenBank/DDBJ whole genome shotgun (WGS) entry which is preliminary data.</text>
</comment>
<dbReference type="EMBL" id="BMOL01000005">
    <property type="protein sequence ID" value="GGL77700.1"/>
    <property type="molecule type" value="Genomic_DNA"/>
</dbReference>
<gene>
    <name evidence="11" type="ORF">GCM10010840_14530</name>
</gene>
<dbReference type="InterPro" id="IPR036852">
    <property type="entry name" value="Peptidase_S8/S53_dom_sf"/>
</dbReference>
<dbReference type="PANTHER" id="PTHR43399">
    <property type="entry name" value="SUBTILISIN-RELATED"/>
    <property type="match status" value="1"/>
</dbReference>
<evidence type="ECO:0000256" key="4">
    <source>
        <dbReference type="ARBA" id="ARBA00022825"/>
    </source>
</evidence>
<protein>
    <recommendedName>
        <fullName evidence="13">DUF2272 domain-containing protein</fullName>
    </recommendedName>
</protein>
<feature type="active site" description="Charge relay system" evidence="5">
    <location>
        <position position="113"/>
    </location>
</feature>
<dbReference type="PROSITE" id="PS51892">
    <property type="entry name" value="SUBTILASE"/>
    <property type="match status" value="1"/>
</dbReference>
<dbReference type="InterPro" id="IPR023346">
    <property type="entry name" value="Lysozyme-like_dom_sf"/>
</dbReference>
<dbReference type="Gene3D" id="3.40.50.200">
    <property type="entry name" value="Peptidase S8/S53 domain"/>
    <property type="match status" value="1"/>
</dbReference>
<dbReference type="Proteomes" id="UP000639973">
    <property type="component" value="Unassembled WGS sequence"/>
</dbReference>
<evidence type="ECO:0000256" key="5">
    <source>
        <dbReference type="PROSITE-ProRule" id="PRU01240"/>
    </source>
</evidence>
<evidence type="ECO:0000256" key="6">
    <source>
        <dbReference type="SAM" id="MobiDB-lite"/>
    </source>
</evidence>
<dbReference type="InterPro" id="IPR019262">
    <property type="entry name" value="DUF2272"/>
</dbReference>
<name>A0ABQ2G691_9DEIO</name>
<evidence type="ECO:0000259" key="9">
    <source>
        <dbReference type="Pfam" id="PF01471"/>
    </source>
</evidence>
<evidence type="ECO:0000259" key="7">
    <source>
        <dbReference type="Pfam" id="PF00082"/>
    </source>
</evidence>
<keyword evidence="3 5" id="KW-0378">Hydrolase</keyword>
<dbReference type="InterPro" id="IPR023828">
    <property type="entry name" value="Peptidase_S8_Ser-AS"/>
</dbReference>
<dbReference type="RefSeq" id="WP_188970448.1">
    <property type="nucleotide sequence ID" value="NZ_BMOL01000005.1"/>
</dbReference>
<feature type="region of interest" description="Disordered" evidence="6">
    <location>
        <begin position="1596"/>
        <end position="1625"/>
    </location>
</feature>
<dbReference type="PANTHER" id="PTHR43399:SF4">
    <property type="entry name" value="CELL WALL-ASSOCIATED PROTEASE"/>
    <property type="match status" value="1"/>
</dbReference>
<dbReference type="SUPFAM" id="SSF53955">
    <property type="entry name" value="Lysozyme-like"/>
    <property type="match status" value="1"/>
</dbReference>
<evidence type="ECO:0008006" key="13">
    <source>
        <dbReference type="Google" id="ProtNLM"/>
    </source>
</evidence>
<evidence type="ECO:0000256" key="2">
    <source>
        <dbReference type="ARBA" id="ARBA00022670"/>
    </source>
</evidence>
<keyword evidence="12" id="KW-1185">Reference proteome</keyword>
<feature type="domain" description="Peptidase S8/S53" evidence="7">
    <location>
        <begin position="104"/>
        <end position="293"/>
    </location>
</feature>
<feature type="region of interest" description="Disordered" evidence="6">
    <location>
        <begin position="1443"/>
        <end position="1464"/>
    </location>
</feature>
<feature type="region of interest" description="Disordered" evidence="6">
    <location>
        <begin position="1491"/>
        <end position="1527"/>
    </location>
</feature>
<dbReference type="InterPro" id="IPR008258">
    <property type="entry name" value="Transglycosylase_SLT_dom_1"/>
</dbReference>
<dbReference type="InterPro" id="IPR002477">
    <property type="entry name" value="Peptidoglycan-bd-like"/>
</dbReference>
<feature type="compositionally biased region" description="Pro residues" evidence="6">
    <location>
        <begin position="1605"/>
        <end position="1622"/>
    </location>
</feature>
<evidence type="ECO:0000313" key="12">
    <source>
        <dbReference type="Proteomes" id="UP000639973"/>
    </source>
</evidence>
<organism evidence="11 12">
    <name type="scientific">Deinococcus aerolatus</name>
    <dbReference type="NCBI Taxonomy" id="522487"/>
    <lineage>
        <taxon>Bacteria</taxon>
        <taxon>Thermotogati</taxon>
        <taxon>Deinococcota</taxon>
        <taxon>Deinococci</taxon>
        <taxon>Deinococcales</taxon>
        <taxon>Deinococcaceae</taxon>
        <taxon>Deinococcus</taxon>
    </lineage>
</organism>
<dbReference type="Pfam" id="PF01464">
    <property type="entry name" value="SLT"/>
    <property type="match status" value="1"/>
</dbReference>
<keyword evidence="4 5" id="KW-0720">Serine protease</keyword>
<evidence type="ECO:0000256" key="1">
    <source>
        <dbReference type="ARBA" id="ARBA00011073"/>
    </source>
</evidence>
<dbReference type="Gene3D" id="1.10.101.10">
    <property type="entry name" value="PGBD-like superfamily/PGBD"/>
    <property type="match status" value="2"/>
</dbReference>
<sequence>MDPELYELLEEGDPGDEVAVVVRLLDPARPPAGMRVVAAFGEIVTARVRRGAIPEVWRDPRVDSVKAPRGLSADLEPPQLYDLAEELVFTPNDTRRPPGLGVTGRGVVIGVIDWGCDFAHPDFRHPDGSTRLLTLWDQRPRGRADAMPYGYGRIFDAQRINAALQRSDPYAALDYHPADADPGLGAHGTHTLGIAGGNGRGGGPSGVAPEADLVFVHMGAREGPDAVPLGNSAELLEGLDLISQIAAGRPCAVNLSLGRHAGEKTGRSLVERALDAWVALAPGRAIGQSCGNYFERRTHAEWTLRPGGRHRFKIRVNPDDRSPNELDLWYPGRDRLGVEVCSADGRFRLRAARGQRATAHLEGREVVRLYHRAFDPNNGDHQVSVRFEVVPGVASWQVTLTGEDVQDGRVHAWIERDSACGSCQSRFPREEADTRVTLGTICTGYRTLAVGAYDPHREDRPLGRFSSCGPTRDGRPKPDLIAPGVMVLAPRSRARDGGEKRLYTRMSGTSMAAPHVTGTLALMFEAAGEPLDIVTTRRLLLASCEPAGPELDPARVGSGYLDTRRAVQAAQSGHVAPLPVREEARPMSEFSPLPEDLSPAAGPAGAAPEGVGGLPDSDSPGKLEAFPPDAASTDTAPEFTPLPDGEEEPFVSDVDPDLTALEFASALEDGTQGFSQAGTDQALDRDPPAGLRFLEHFEAGLDRDHPPSAAQVLREAAWGRHAADAWRGPLRPHEVWQAYGEGAFPAVRAALEPALALVGAPGDTLPGLEPGDLLVQRAGGSPFTAVSVVRAAGLGSAPVWRVAAGDVRPTHARALDDAGRVGAHTVVLRPRAAPDTTDAAEGAGRCPDVTVAPADRPRLLTRGSVHPAVREVQRKLSAFHLAQLLRGQPGLPGAPLSEDCVYGALTQGAVLEFQRQVFPGLNAEHDGKVGERTWAQLDAVVLLPGAGPLAALTVEGLALLDDGLTRPLTWDDVIGLDAARANVRLTVSGLPAAVLPAEMEVVVSSRPPNRDAGTATLDAGTLLRLPRVSTGPGGRARYGLSRAPGDLGAFLAVETQRKEVATLVRQTDHLGPGTSDGAFRDALGWAPRGRATLPNSRSGTTGDPAGEVPDARKLFLAAGVEVLEVTALPLPGVRVTAPPARALVRSPADVVYYSGHGSSAHNCLLFEGISREESCWLKPADLVPHWRSPLDLDVLILAGCSVLRVDFPTFGDPGGNGLAWARLLTTQGGPLRAILGYGGSAPADARGGDDIARAMATRMAAGSRDFARDWLEVNEAARAWNAVALDTRGYWDFTTFHNIRGPRPLPSGAREGGLPGDAEAGESADLPDAFFAGVREVAATIGAQPLHLLQVMMAESGINPAAHNPHGHASGLIQFMPATLVRLGWTAGHEAFRQLGAVQQLPFVLRFYLPYRPAGLTSTARLYQATFLPATLALGSDPDTVLAGREGPYPGAYAGNPGLDRRDDGTIRVSDLTAAVERQCRGPRWEEARARLEGTSPRPHPPTPPGPTPPRPGGRPTLRVGARGPAVQEAQRRLNAVHARLLAAGQPGLPGAPLAGDGAFGPRTRAAVVAFQQRAFPGQPREHDGVIGARTWAQLDEWAGGSGPGPVPPAPHPPQPGPPTPGTPWTALRADAVRIALEEYARWHPGGTALTETDPVMRPVLRGYWMEGVGLGGAAADQAIEDRRAWSAAFISWVMRRAGAGPQFRYASGHTVYCAAAKRNRTAGDLGNPFWLYDVTERAPEVGDLVCTGRQNSGVTYANVDDGQFRLSHCDLVVEVTPGRLGVIGGNVGNTVGRKVLRIGADGRVLTDGGQRQYFAVLRVRTDPGQE</sequence>
<dbReference type="InterPro" id="IPR015500">
    <property type="entry name" value="Peptidase_S8_subtilisin-rel"/>
</dbReference>
<comment type="similarity">
    <text evidence="1 5">Belongs to the peptidase S8 family.</text>
</comment>
<feature type="active site" description="Charge relay system" evidence="5">
    <location>
        <position position="187"/>
    </location>
</feature>
<feature type="compositionally biased region" description="Low complexity" evidence="6">
    <location>
        <begin position="1447"/>
        <end position="1458"/>
    </location>
</feature>
<dbReference type="Pfam" id="PF00082">
    <property type="entry name" value="Peptidase_S8"/>
    <property type="match status" value="2"/>
</dbReference>
<feature type="active site" description="Charge relay system" evidence="5">
    <location>
        <position position="510"/>
    </location>
</feature>
<reference evidence="12" key="1">
    <citation type="journal article" date="2019" name="Int. J. Syst. Evol. Microbiol.">
        <title>The Global Catalogue of Microorganisms (GCM) 10K type strain sequencing project: providing services to taxonomists for standard genome sequencing and annotation.</title>
        <authorList>
            <consortium name="The Broad Institute Genomics Platform"/>
            <consortium name="The Broad Institute Genome Sequencing Center for Infectious Disease"/>
            <person name="Wu L."/>
            <person name="Ma J."/>
        </authorList>
    </citation>
    <scope>NUCLEOTIDE SEQUENCE [LARGE SCALE GENOMIC DNA]</scope>
    <source>
        <strain evidence="12">JCM 15442</strain>
    </source>
</reference>
<evidence type="ECO:0000259" key="8">
    <source>
        <dbReference type="Pfam" id="PF01464"/>
    </source>
</evidence>
<dbReference type="SUPFAM" id="SSF47090">
    <property type="entry name" value="PGBD-like"/>
    <property type="match status" value="2"/>
</dbReference>
<dbReference type="Pfam" id="PF10030">
    <property type="entry name" value="DUF2272"/>
    <property type="match status" value="1"/>
</dbReference>
<dbReference type="SUPFAM" id="SSF52743">
    <property type="entry name" value="Subtilisin-like"/>
    <property type="match status" value="1"/>
</dbReference>
<dbReference type="InterPro" id="IPR036366">
    <property type="entry name" value="PGBDSf"/>
</dbReference>
<proteinExistence type="inferred from homology"/>
<dbReference type="InterPro" id="IPR051048">
    <property type="entry name" value="Peptidase_S8/S53_subtilisin"/>
</dbReference>
<dbReference type="PRINTS" id="PR00723">
    <property type="entry name" value="SUBTILISIN"/>
</dbReference>
<feature type="domain" description="Peptidoglycan binding-like" evidence="9">
    <location>
        <begin position="1523"/>
        <end position="1595"/>
    </location>
</feature>
<dbReference type="PROSITE" id="PS00138">
    <property type="entry name" value="SUBTILASE_SER"/>
    <property type="match status" value="1"/>
</dbReference>
<dbReference type="InterPro" id="IPR036365">
    <property type="entry name" value="PGBD-like_sf"/>
</dbReference>
<feature type="compositionally biased region" description="Pro residues" evidence="6">
    <location>
        <begin position="1498"/>
        <end position="1513"/>
    </location>
</feature>
<evidence type="ECO:0000256" key="3">
    <source>
        <dbReference type="ARBA" id="ARBA00022801"/>
    </source>
</evidence>
<feature type="compositionally biased region" description="Low complexity" evidence="6">
    <location>
        <begin position="599"/>
        <end position="609"/>
    </location>
</feature>
<dbReference type="Gene3D" id="2.60.120.1290">
    <property type="match status" value="1"/>
</dbReference>
<feature type="region of interest" description="Disordered" evidence="6">
    <location>
        <begin position="568"/>
        <end position="652"/>
    </location>
</feature>